<dbReference type="AlphaFoldDB" id="A0A182MH31"/>
<feature type="compositionally biased region" description="Polar residues" evidence="1">
    <location>
        <begin position="701"/>
        <end position="710"/>
    </location>
</feature>
<feature type="compositionally biased region" description="Basic and acidic residues" evidence="1">
    <location>
        <begin position="952"/>
        <end position="964"/>
    </location>
</feature>
<dbReference type="EnsemblMetazoa" id="ACUA018124-RA">
    <property type="protein sequence ID" value="ACUA018124-PA"/>
    <property type="gene ID" value="ACUA018124"/>
</dbReference>
<dbReference type="STRING" id="139723.A0A182MH31"/>
<evidence type="ECO:0000256" key="1">
    <source>
        <dbReference type="SAM" id="MobiDB-lite"/>
    </source>
</evidence>
<reference evidence="2" key="2">
    <citation type="submission" date="2020-05" db="UniProtKB">
        <authorList>
            <consortium name="EnsemblMetazoa"/>
        </authorList>
    </citation>
    <scope>IDENTIFICATION</scope>
    <source>
        <strain evidence="2">A-37</strain>
    </source>
</reference>
<organism evidence="2 3">
    <name type="scientific">Anopheles culicifacies</name>
    <dbReference type="NCBI Taxonomy" id="139723"/>
    <lineage>
        <taxon>Eukaryota</taxon>
        <taxon>Metazoa</taxon>
        <taxon>Ecdysozoa</taxon>
        <taxon>Arthropoda</taxon>
        <taxon>Hexapoda</taxon>
        <taxon>Insecta</taxon>
        <taxon>Pterygota</taxon>
        <taxon>Neoptera</taxon>
        <taxon>Endopterygota</taxon>
        <taxon>Diptera</taxon>
        <taxon>Nematocera</taxon>
        <taxon>Culicoidea</taxon>
        <taxon>Culicidae</taxon>
        <taxon>Anophelinae</taxon>
        <taxon>Anopheles</taxon>
        <taxon>culicifacies species complex</taxon>
    </lineage>
</organism>
<feature type="compositionally biased region" description="Polar residues" evidence="1">
    <location>
        <begin position="155"/>
        <end position="164"/>
    </location>
</feature>
<feature type="region of interest" description="Disordered" evidence="1">
    <location>
        <begin position="419"/>
        <end position="448"/>
    </location>
</feature>
<keyword evidence="3" id="KW-1185">Reference proteome</keyword>
<feature type="region of interest" description="Disordered" evidence="1">
    <location>
        <begin position="206"/>
        <end position="227"/>
    </location>
</feature>
<reference evidence="3" key="1">
    <citation type="submission" date="2013-09" db="EMBL/GenBank/DDBJ databases">
        <title>The Genome Sequence of Anopheles culicifacies species A.</title>
        <authorList>
            <consortium name="The Broad Institute Genomics Platform"/>
            <person name="Neafsey D.E."/>
            <person name="Besansky N."/>
            <person name="Howell P."/>
            <person name="Walton C."/>
            <person name="Young S.K."/>
            <person name="Zeng Q."/>
            <person name="Gargeya S."/>
            <person name="Fitzgerald M."/>
            <person name="Haas B."/>
            <person name="Abouelleil A."/>
            <person name="Allen A.W."/>
            <person name="Alvarado L."/>
            <person name="Arachchi H.M."/>
            <person name="Berlin A.M."/>
            <person name="Chapman S.B."/>
            <person name="Gainer-Dewar J."/>
            <person name="Goldberg J."/>
            <person name="Griggs A."/>
            <person name="Gujja S."/>
            <person name="Hansen M."/>
            <person name="Howarth C."/>
            <person name="Imamovic A."/>
            <person name="Ireland A."/>
            <person name="Larimer J."/>
            <person name="McCowan C."/>
            <person name="Murphy C."/>
            <person name="Pearson M."/>
            <person name="Poon T.W."/>
            <person name="Priest M."/>
            <person name="Roberts A."/>
            <person name="Saif S."/>
            <person name="Shea T."/>
            <person name="Sisk P."/>
            <person name="Sykes S."/>
            <person name="Wortman J."/>
            <person name="Nusbaum C."/>
            <person name="Birren B."/>
        </authorList>
    </citation>
    <scope>NUCLEOTIDE SEQUENCE [LARGE SCALE GENOMIC DNA]</scope>
    <source>
        <strain evidence="3">A-37</strain>
    </source>
</reference>
<feature type="compositionally biased region" description="Low complexity" evidence="1">
    <location>
        <begin position="771"/>
        <end position="797"/>
    </location>
</feature>
<feature type="compositionally biased region" description="Low complexity" evidence="1">
    <location>
        <begin position="711"/>
        <end position="730"/>
    </location>
</feature>
<feature type="compositionally biased region" description="Basic and acidic residues" evidence="1">
    <location>
        <begin position="671"/>
        <end position="687"/>
    </location>
</feature>
<evidence type="ECO:0000313" key="3">
    <source>
        <dbReference type="Proteomes" id="UP000075883"/>
    </source>
</evidence>
<dbReference type="VEuPathDB" id="VectorBase:ACUA018124"/>
<feature type="region of interest" description="Disordered" evidence="1">
    <location>
        <begin position="25"/>
        <end position="181"/>
    </location>
</feature>
<sequence length="964" mass="102275">MGCVIAGTCADVDTSSSVHTAATITTTSSSSVGAGGAGGNGKTVSGGGVGTGAIRAAGGGSASGTPTNMPPLKKKTTVVKQSVPPPVPPRGSPKFNKASGAGSGRPGGTSGSLPSQSSGHRGRSSAGKRQRSSPRGGGIQGANTAPSERKDTKDGSTQPRSVRSTALDPLQEQEAGELQLLPSPNKVLSWLSSNDFRVSENGDILSDEGASEIPAPGSKPHHGEQEVSAGVTIPKVIAVKRKPNVKEATKTFERLSSRNGSSSSVQQMIRNFERTATTTVVRSESMYSRVPSHRGSKDPTVGFPIVQRTTKTLPLTIPIIKETLVEDENNNNQPTTLHEHHGPTFVPMAQRLEQDNDLTAHENDELVLANLKNVVKARREMFNVSPGSTLERNLPTTKRSTIPNGGIVHNEELVVKHRTKPVHESSMSKAKLAPSVRQGKRHPPSSRIDQDEIQRKIQEIEAEIRQNEERLNRIPSTRSLRRQDIAVTSKPLLSTERPRGPCRNESFLSRLKPKTHRNTAIPNGLTEGIVEGSVEVIGDNNHVRFLRQEEKVSIIRQIGLPLDENHNLESYLEQFSLEGEFQNKSKTDKTKNQLRRFVSRIWLGTSPSCSSTPPPAFDDISEHGSSSHRHSSDDKTGSSSGIGSAGASGIGGNGHGGGHGVDGVVGGGGSVDRRSTSCRSDNYKEDSISNYGSRGALASVEGSTPTWTEGTPSFTDSSSSGDIGSHSSPMSDRDRHKPTVEKALNSLTSEMVSFSNKFHQLHHHHHHHQHQYQYHSSSTSSVSSASGHNQRKQQQQHQLHKQVIYVKNSSCSSIDQSVHLLGGGAGGGGVVGGGLTGSTTVLGVGGGISSGHSSPLVMVRRVTSTKISESTTSLNSSGAVEDDTGPRDIVSSARLGPTSGGSLRSSITSDHNHHHHQLRQSDDGPEGNTNGMSMSSTSGHGSEGSSNGSLTETDRNALRQTREE</sequence>
<evidence type="ECO:0000313" key="2">
    <source>
        <dbReference type="EnsemblMetazoa" id="ACUA018124-PA"/>
    </source>
</evidence>
<dbReference type="EMBL" id="AXCM01001716">
    <property type="status" value="NOT_ANNOTATED_CDS"/>
    <property type="molecule type" value="Genomic_DNA"/>
</dbReference>
<feature type="compositionally biased region" description="Polar residues" evidence="1">
    <location>
        <begin position="900"/>
        <end position="909"/>
    </location>
</feature>
<accession>A0A182MH31</accession>
<name>A0A182MH31_9DIPT</name>
<feature type="compositionally biased region" description="Low complexity" evidence="1">
    <location>
        <begin position="170"/>
        <end position="181"/>
    </location>
</feature>
<feature type="compositionally biased region" description="Low complexity" evidence="1">
    <location>
        <begin position="927"/>
        <end position="949"/>
    </location>
</feature>
<feature type="compositionally biased region" description="Gly residues" evidence="1">
    <location>
        <begin position="101"/>
        <end position="110"/>
    </location>
</feature>
<feature type="compositionally biased region" description="Gly residues" evidence="1">
    <location>
        <begin position="643"/>
        <end position="670"/>
    </location>
</feature>
<feature type="compositionally biased region" description="Basic residues" evidence="1">
    <location>
        <begin position="760"/>
        <end position="770"/>
    </location>
</feature>
<feature type="compositionally biased region" description="Basic residues" evidence="1">
    <location>
        <begin position="120"/>
        <end position="132"/>
    </location>
</feature>
<protein>
    <submittedName>
        <fullName evidence="2">Uncharacterized protein</fullName>
    </submittedName>
</protein>
<feature type="compositionally biased region" description="Polar residues" evidence="1">
    <location>
        <begin position="867"/>
        <end position="878"/>
    </location>
</feature>
<feature type="region of interest" description="Disordered" evidence="1">
    <location>
        <begin position="760"/>
        <end position="800"/>
    </location>
</feature>
<feature type="compositionally biased region" description="Gly residues" evidence="1">
    <location>
        <begin position="33"/>
        <end position="62"/>
    </location>
</feature>
<dbReference type="Proteomes" id="UP000075883">
    <property type="component" value="Unassembled WGS sequence"/>
</dbReference>
<feature type="region of interest" description="Disordered" evidence="1">
    <location>
        <begin position="605"/>
        <end position="737"/>
    </location>
</feature>
<proteinExistence type="predicted"/>
<feature type="region of interest" description="Disordered" evidence="1">
    <location>
        <begin position="867"/>
        <end position="964"/>
    </location>
</feature>